<organism evidence="4 5">
    <name type="scientific">Legionella jamestowniensis</name>
    <dbReference type="NCBI Taxonomy" id="455"/>
    <lineage>
        <taxon>Bacteria</taxon>
        <taxon>Pseudomonadati</taxon>
        <taxon>Pseudomonadota</taxon>
        <taxon>Gammaproteobacteria</taxon>
        <taxon>Legionellales</taxon>
        <taxon>Legionellaceae</taxon>
        <taxon>Legionella</taxon>
    </lineage>
</organism>
<dbReference type="InterPro" id="IPR025303">
    <property type="entry name" value="PdaC"/>
</dbReference>
<keyword evidence="5" id="KW-1185">Reference proteome</keyword>
<dbReference type="InterPro" id="IPR021729">
    <property type="entry name" value="DUF3298"/>
</dbReference>
<accession>A0ABX2Y2C9</accession>
<feature type="domain" description="DUF3298" evidence="2">
    <location>
        <begin position="132"/>
        <end position="208"/>
    </location>
</feature>
<protein>
    <recommendedName>
        <fullName evidence="6">Endo-1,4-beta-xylanase-like protein</fullName>
    </recommendedName>
</protein>
<evidence type="ECO:0000256" key="1">
    <source>
        <dbReference type="SAM" id="SignalP"/>
    </source>
</evidence>
<dbReference type="EMBL" id="LYOZ01000016">
    <property type="protein sequence ID" value="OCH98390.1"/>
    <property type="molecule type" value="Genomic_DNA"/>
</dbReference>
<dbReference type="InterPro" id="IPR037126">
    <property type="entry name" value="PdaC/RsiV-like_sf"/>
</dbReference>
<dbReference type="Gene3D" id="3.90.640.20">
    <property type="entry name" value="Heat-shock cognate protein, ATPase"/>
    <property type="match status" value="1"/>
</dbReference>
<keyword evidence="1" id="KW-0732">Signal</keyword>
<evidence type="ECO:0000259" key="2">
    <source>
        <dbReference type="Pfam" id="PF11738"/>
    </source>
</evidence>
<dbReference type="Pfam" id="PF11738">
    <property type="entry name" value="DUF3298"/>
    <property type="match status" value="1"/>
</dbReference>
<proteinExistence type="predicted"/>
<evidence type="ECO:0000259" key="3">
    <source>
        <dbReference type="Pfam" id="PF13739"/>
    </source>
</evidence>
<feature type="chain" id="PRO_5046915658" description="Endo-1,4-beta-xylanase-like protein" evidence="1">
    <location>
        <begin position="23"/>
        <end position="227"/>
    </location>
</feature>
<dbReference type="Pfam" id="PF13739">
    <property type="entry name" value="PdaC"/>
    <property type="match status" value="1"/>
</dbReference>
<name>A0ABX2Y2C9_9GAMM</name>
<sequence>MMKKLLGGLMLVVALATNLTWAESPTTVKIKKENATFDLDIKYPQGFANKNIDKTVKNFIDETQRADFNPDADEASDAPGKNSLYIDYKLEFQNQNAVSLLFTISVNNRGAAHPNNSIKTFNFIDGKEVTLADLFKSDTNYLPEIAKFSRMTLLEKKISDEEWVAKGTEPTEENYRNWHFVKDGVAIVFDTYQVAAYVYGPQTVIISKSKLANWLRPEVAKALWGNQ</sequence>
<feature type="domain" description="Deacetylase PdaC" evidence="3">
    <location>
        <begin position="30"/>
        <end position="115"/>
    </location>
</feature>
<gene>
    <name evidence="4" type="ORF">A8135_12630</name>
</gene>
<comment type="caution">
    <text evidence="4">The sequence shown here is derived from an EMBL/GenBank/DDBJ whole genome shotgun (WGS) entry which is preliminary data.</text>
</comment>
<dbReference type="Proteomes" id="UP000093336">
    <property type="component" value="Unassembled WGS sequence"/>
</dbReference>
<evidence type="ECO:0000313" key="5">
    <source>
        <dbReference type="Proteomes" id="UP000093336"/>
    </source>
</evidence>
<evidence type="ECO:0000313" key="4">
    <source>
        <dbReference type="EMBL" id="OCH98390.1"/>
    </source>
</evidence>
<reference evidence="4 5" key="1">
    <citation type="submission" date="2016-05" db="EMBL/GenBank/DDBJ databases">
        <authorList>
            <person name="Prochazka B."/>
            <person name="Indra A."/>
            <person name="Hasenberger P."/>
            <person name="Blaschitz M."/>
            <person name="Wagner L."/>
            <person name="Wewalka G."/>
            <person name="Sorschag S."/>
            <person name="Schmid D."/>
            <person name="Ruppitsch W."/>
        </authorList>
    </citation>
    <scope>NUCLEOTIDE SEQUENCE [LARGE SCALE GENOMIC DNA]</scope>
    <source>
        <strain evidence="4 5">974010_12</strain>
    </source>
</reference>
<evidence type="ECO:0008006" key="6">
    <source>
        <dbReference type="Google" id="ProtNLM"/>
    </source>
</evidence>
<feature type="signal peptide" evidence="1">
    <location>
        <begin position="1"/>
        <end position="22"/>
    </location>
</feature>
<dbReference type="Gene3D" id="3.30.565.40">
    <property type="entry name" value="Fervidobacterium nodosum Rt17-B1 like"/>
    <property type="match status" value="1"/>
</dbReference>